<organism evidence="5 6">
    <name type="scientific">Nonomuraea mangrovi</name>
    <dbReference type="NCBI Taxonomy" id="2316207"/>
    <lineage>
        <taxon>Bacteria</taxon>
        <taxon>Bacillati</taxon>
        <taxon>Actinomycetota</taxon>
        <taxon>Actinomycetes</taxon>
        <taxon>Streptosporangiales</taxon>
        <taxon>Streptosporangiaceae</taxon>
        <taxon>Nonomuraea</taxon>
    </lineage>
</organism>
<dbReference type="Pfam" id="PF25872">
    <property type="entry name" value="HTH_77"/>
    <property type="match status" value="1"/>
</dbReference>
<dbReference type="Gene3D" id="3.40.50.300">
    <property type="entry name" value="P-loop containing nucleotide triphosphate hydrolases"/>
    <property type="match status" value="1"/>
</dbReference>
<dbReference type="SUPFAM" id="SSF46894">
    <property type="entry name" value="C-terminal effector domain of the bipartite response regulators"/>
    <property type="match status" value="1"/>
</dbReference>
<reference evidence="6" key="1">
    <citation type="journal article" date="2019" name="Int. J. Syst. Evol. Microbiol.">
        <title>The Global Catalogue of Microorganisms (GCM) 10K type strain sequencing project: providing services to taxonomists for standard genome sequencing and annotation.</title>
        <authorList>
            <consortium name="The Broad Institute Genomics Platform"/>
            <consortium name="The Broad Institute Genome Sequencing Center for Infectious Disease"/>
            <person name="Wu L."/>
            <person name="Ma J."/>
        </authorList>
    </citation>
    <scope>NUCLEOTIDE SEQUENCE [LARGE SCALE GENOMIC DNA]</scope>
    <source>
        <strain evidence="6">ICMP 6774ER</strain>
    </source>
</reference>
<dbReference type="SMART" id="SM01043">
    <property type="entry name" value="BTAD"/>
    <property type="match status" value="1"/>
</dbReference>
<gene>
    <name evidence="5" type="ORF">ACFSKW_08975</name>
</gene>
<dbReference type="InterPro" id="IPR016032">
    <property type="entry name" value="Sig_transdc_resp-reg_C-effctor"/>
</dbReference>
<dbReference type="Gene3D" id="1.10.10.10">
    <property type="entry name" value="Winged helix-like DNA-binding domain superfamily/Winged helix DNA-binding domain"/>
    <property type="match status" value="1"/>
</dbReference>
<dbReference type="InterPro" id="IPR011990">
    <property type="entry name" value="TPR-like_helical_dom_sf"/>
</dbReference>
<dbReference type="EMBL" id="JBHUFV010000015">
    <property type="protein sequence ID" value="MFD1931608.1"/>
    <property type="molecule type" value="Genomic_DNA"/>
</dbReference>
<dbReference type="RefSeq" id="WP_379571090.1">
    <property type="nucleotide sequence ID" value="NZ_JBHUFV010000015.1"/>
</dbReference>
<feature type="domain" description="OmpR/PhoB-type" evidence="4">
    <location>
        <begin position="1"/>
        <end position="96"/>
    </location>
</feature>
<accession>A0ABW4SPW7</accession>
<dbReference type="Gene3D" id="1.25.40.10">
    <property type="entry name" value="Tetratricopeptide repeat domain"/>
    <property type="match status" value="2"/>
</dbReference>
<comment type="caution">
    <text evidence="5">The sequence shown here is derived from an EMBL/GenBank/DDBJ whole genome shotgun (WGS) entry which is preliminary data.</text>
</comment>
<dbReference type="InterPro" id="IPR005158">
    <property type="entry name" value="BTAD"/>
</dbReference>
<keyword evidence="6" id="KW-1185">Reference proteome</keyword>
<dbReference type="PANTHER" id="PTHR47691">
    <property type="entry name" value="REGULATOR-RELATED"/>
    <property type="match status" value="1"/>
</dbReference>
<dbReference type="InterPro" id="IPR058852">
    <property type="entry name" value="HTH_77"/>
</dbReference>
<evidence type="ECO:0000259" key="4">
    <source>
        <dbReference type="PROSITE" id="PS51755"/>
    </source>
</evidence>
<dbReference type="SUPFAM" id="SSF48452">
    <property type="entry name" value="TPR-like"/>
    <property type="match status" value="2"/>
</dbReference>
<evidence type="ECO:0000256" key="1">
    <source>
        <dbReference type="ARBA" id="ARBA00005820"/>
    </source>
</evidence>
<dbReference type="PRINTS" id="PR00364">
    <property type="entry name" value="DISEASERSIST"/>
</dbReference>
<dbReference type="InterPro" id="IPR036388">
    <property type="entry name" value="WH-like_DNA-bd_sf"/>
</dbReference>
<evidence type="ECO:0000313" key="5">
    <source>
        <dbReference type="EMBL" id="MFD1931608.1"/>
    </source>
</evidence>
<dbReference type="CDD" id="cd15831">
    <property type="entry name" value="BTAD"/>
    <property type="match status" value="1"/>
</dbReference>
<dbReference type="SUPFAM" id="SSF52540">
    <property type="entry name" value="P-loop containing nucleoside triphosphate hydrolases"/>
    <property type="match status" value="1"/>
</dbReference>
<dbReference type="Proteomes" id="UP001597368">
    <property type="component" value="Unassembled WGS sequence"/>
</dbReference>
<evidence type="ECO:0000256" key="3">
    <source>
        <dbReference type="PROSITE-ProRule" id="PRU01091"/>
    </source>
</evidence>
<evidence type="ECO:0000256" key="2">
    <source>
        <dbReference type="ARBA" id="ARBA00023125"/>
    </source>
</evidence>
<dbReference type="Pfam" id="PF03704">
    <property type="entry name" value="BTAD"/>
    <property type="match status" value="1"/>
</dbReference>
<dbReference type="InterPro" id="IPR001867">
    <property type="entry name" value="OmpR/PhoB-type_DNA-bd"/>
</dbReference>
<dbReference type="SMART" id="SM00862">
    <property type="entry name" value="Trans_reg_C"/>
    <property type="match status" value="1"/>
</dbReference>
<proteinExistence type="inferred from homology"/>
<dbReference type="PROSITE" id="PS51755">
    <property type="entry name" value="OMPR_PHOB"/>
    <property type="match status" value="1"/>
</dbReference>
<dbReference type="PANTHER" id="PTHR47691:SF3">
    <property type="entry name" value="HTH-TYPE TRANSCRIPTIONAL REGULATOR RV0890C-RELATED"/>
    <property type="match status" value="1"/>
</dbReference>
<dbReference type="Pfam" id="PF00486">
    <property type="entry name" value="Trans_reg_C"/>
    <property type="match status" value="1"/>
</dbReference>
<sequence length="1069" mass="114497">MRFGVLGPLAVWTSESRPVRIPELKVRALLAELIVSAGTVVPADRLIDHLWGESLPVNPSASLQTRVSQLRRVLEDAEEGARRLVVSRAPGYLLDVRPDAVDTGRFQALVARSRTAGTPRARADLLGDALALWRGPALIEFADEDFAGPEIARLDELRLAAMEERAEARLELGEHAVLAGELGDLVTRHPLRERLCAVHLRALYRSGRQSEALDGFRDLRERLADELGVDPSRELATLHQAMLRQDPSLDAVPAAPPPTNLPAPLSDLVGRAQALTEVATLLDKGRMVTLTGPGGVGKTSLALETARRLAGSFADGAWLVELGSLPALTSDDAACRTRRVEEAVAAVLGVRDESGTLSLAESLRGRQMLLVLDNCEHVLAPVAELAGRLLRAVQGLRVVATSRRPLGVAGERLWQVPPLATPSAVRLFEARAMARTPGFAVDEGNEKAVAAICERLDGIPLALELAATRVRALGVHELAARLGVLTPGRDGARGTRPRTLDGFKVLAEGGNDAPARQRTLRAVIDWSWDLLGDAERAVLRRLAVHAGGCTLRAAEAVGGGAGLDVVDLMAGLVDHSLVTVSTGAEPRYRLLESVAAYCRERLAEAGELEEIERRHLRHYTELAVSAEPYLRGPEQREWLARLDAESANLRAALDAAVRHGGAPRLVNALAWYWVLRGRLGEGRRWLAAAVAAGGPGDETGTTRVWLSAFALRMGEVLATGTGERPGDLEGLAGRARAEWFLALTRLGVGDAKQGEDEIERILDLFRAIGDDWGVAAALSTRSRQALVRGDLRAMEADGRRSMTMFTALGDRWGRLHNTLTLGAHAEYVGDYPRAASTHTDGLRIAEELGLWSEVADKLSELGRIALLEGEHARADDLHERAGRLAKEQGYTIGEEYAALGLALGARRQGRLEVAEAHLRTWLAWNRQVDSAIAMALILAELGFVAELRGDLDAALALHLEGLAAARESGGSRSVALAYEGLAGAHAAKGRPAEAARLLGAAAAIRESVGAPLPPAERGDVDRITAAAVAALGQERFGLEYETSRADLPAALSGEGLYLEETPTPRSNSR</sequence>
<dbReference type="InterPro" id="IPR027417">
    <property type="entry name" value="P-loop_NTPase"/>
</dbReference>
<keyword evidence="2 3" id="KW-0238">DNA-binding</keyword>
<protein>
    <submittedName>
        <fullName evidence="5">BTAD domain-containing putative transcriptional regulator</fullName>
    </submittedName>
</protein>
<name>A0ABW4SPW7_9ACTN</name>
<evidence type="ECO:0000313" key="6">
    <source>
        <dbReference type="Proteomes" id="UP001597368"/>
    </source>
</evidence>
<comment type="similarity">
    <text evidence="1">Belongs to the AfsR/DnrI/RedD regulatory family.</text>
</comment>
<feature type="DNA-binding region" description="OmpR/PhoB-type" evidence="3">
    <location>
        <begin position="1"/>
        <end position="96"/>
    </location>
</feature>